<evidence type="ECO:0000313" key="2">
    <source>
        <dbReference type="EMBL" id="PTQ71909.1"/>
    </source>
</evidence>
<dbReference type="Proteomes" id="UP000244077">
    <property type="component" value="Unassembled WGS sequence"/>
</dbReference>
<feature type="compositionally biased region" description="Low complexity" evidence="1">
    <location>
        <begin position="1"/>
        <end position="15"/>
    </location>
</feature>
<evidence type="ECO:0000256" key="1">
    <source>
        <dbReference type="SAM" id="MobiDB-lite"/>
    </source>
</evidence>
<comment type="caution">
    <text evidence="2">The sequence shown here is derived from an EMBL/GenBank/DDBJ whole genome shotgun (WGS) entry which is preliminary data.</text>
</comment>
<keyword evidence="3" id="KW-1185">Reference proteome</keyword>
<evidence type="ECO:0000313" key="3">
    <source>
        <dbReference type="Proteomes" id="UP000244077"/>
    </source>
</evidence>
<name>A0A2T5HK49_9RHOB</name>
<protein>
    <submittedName>
        <fullName evidence="2">Uncharacterized protein</fullName>
    </submittedName>
</protein>
<organism evidence="2 3">
    <name type="scientific">Celeribacter persicus</name>
    <dbReference type="NCBI Taxonomy" id="1651082"/>
    <lineage>
        <taxon>Bacteria</taxon>
        <taxon>Pseudomonadati</taxon>
        <taxon>Pseudomonadota</taxon>
        <taxon>Alphaproteobacteria</taxon>
        <taxon>Rhodobacterales</taxon>
        <taxon>Roseobacteraceae</taxon>
        <taxon>Celeribacter</taxon>
    </lineage>
</organism>
<sequence>MSAQTTKTKAGGTKKPAAKKPDAKKAASQSAAPKKASGETPRLFMMLFEATAGAKTGLRMGARHAIAVFMVATTREIAAAKAFKGLEMTGWSGMQIKHGMDITGQKRLKDPALDRMARKAIEKGAGFLVYKNELKGQA</sequence>
<feature type="region of interest" description="Disordered" evidence="1">
    <location>
        <begin position="1"/>
        <end position="38"/>
    </location>
</feature>
<dbReference type="OrthoDB" id="7870478at2"/>
<dbReference type="EMBL" id="QAOH01000007">
    <property type="protein sequence ID" value="PTQ71909.1"/>
    <property type="molecule type" value="Genomic_DNA"/>
</dbReference>
<gene>
    <name evidence="2" type="ORF">C8N42_10788</name>
</gene>
<dbReference type="AlphaFoldDB" id="A0A2T5HK49"/>
<feature type="compositionally biased region" description="Low complexity" evidence="1">
    <location>
        <begin position="26"/>
        <end position="35"/>
    </location>
</feature>
<dbReference type="RefSeq" id="WP_107816593.1">
    <property type="nucleotide sequence ID" value="NZ_QAOH01000007.1"/>
</dbReference>
<accession>A0A2T5HK49</accession>
<reference evidence="2 3" key="1">
    <citation type="submission" date="2018-04" db="EMBL/GenBank/DDBJ databases">
        <title>Genomic Encyclopedia of Archaeal and Bacterial Type Strains, Phase II (KMG-II): from individual species to whole genera.</title>
        <authorList>
            <person name="Goeker M."/>
        </authorList>
    </citation>
    <scope>NUCLEOTIDE SEQUENCE [LARGE SCALE GENOMIC DNA]</scope>
    <source>
        <strain evidence="2 3">DSM 100434</strain>
    </source>
</reference>
<proteinExistence type="predicted"/>